<organism evidence="2 3">
    <name type="scientific">Arachis duranensis</name>
    <name type="common">Wild peanut</name>
    <dbReference type="NCBI Taxonomy" id="130453"/>
    <lineage>
        <taxon>Eukaryota</taxon>
        <taxon>Viridiplantae</taxon>
        <taxon>Streptophyta</taxon>
        <taxon>Embryophyta</taxon>
        <taxon>Tracheophyta</taxon>
        <taxon>Spermatophyta</taxon>
        <taxon>Magnoliopsida</taxon>
        <taxon>eudicotyledons</taxon>
        <taxon>Gunneridae</taxon>
        <taxon>Pentapetalae</taxon>
        <taxon>rosids</taxon>
        <taxon>fabids</taxon>
        <taxon>Fabales</taxon>
        <taxon>Fabaceae</taxon>
        <taxon>Papilionoideae</taxon>
        <taxon>50 kb inversion clade</taxon>
        <taxon>dalbergioids sensu lato</taxon>
        <taxon>Dalbergieae</taxon>
        <taxon>Pterocarpus clade</taxon>
        <taxon>Arachis</taxon>
    </lineage>
</organism>
<protein>
    <submittedName>
        <fullName evidence="3">Uncharacterized protein LOC107484234</fullName>
    </submittedName>
</protein>
<proteinExistence type="predicted"/>
<dbReference type="CDD" id="cd00303">
    <property type="entry name" value="retropepsin_like"/>
    <property type="match status" value="1"/>
</dbReference>
<name>A0A6P4D705_ARADU</name>
<dbReference type="Gene3D" id="2.40.70.10">
    <property type="entry name" value="Acid Proteases"/>
    <property type="match status" value="1"/>
</dbReference>
<feature type="region of interest" description="Disordered" evidence="1">
    <location>
        <begin position="266"/>
        <end position="298"/>
    </location>
</feature>
<evidence type="ECO:0000313" key="3">
    <source>
        <dbReference type="RefSeq" id="XP_015960336.1"/>
    </source>
</evidence>
<evidence type="ECO:0000256" key="1">
    <source>
        <dbReference type="SAM" id="MobiDB-lite"/>
    </source>
</evidence>
<reference evidence="2" key="1">
    <citation type="journal article" date="2016" name="Nat. Genet.">
        <title>The genome sequences of Arachis duranensis and Arachis ipaensis, the diploid ancestors of cultivated peanut.</title>
        <authorList>
            <person name="Bertioli D.J."/>
            <person name="Cannon S.B."/>
            <person name="Froenicke L."/>
            <person name="Huang G."/>
            <person name="Farmer A.D."/>
            <person name="Cannon E.K."/>
            <person name="Liu X."/>
            <person name="Gao D."/>
            <person name="Clevenger J."/>
            <person name="Dash S."/>
            <person name="Ren L."/>
            <person name="Moretzsohn M.C."/>
            <person name="Shirasawa K."/>
            <person name="Huang W."/>
            <person name="Vidigal B."/>
            <person name="Abernathy B."/>
            <person name="Chu Y."/>
            <person name="Niederhuth C.E."/>
            <person name="Umale P."/>
            <person name="Araujo A.C."/>
            <person name="Kozik A."/>
            <person name="Kim K.D."/>
            <person name="Burow M.D."/>
            <person name="Varshney R.K."/>
            <person name="Wang X."/>
            <person name="Zhang X."/>
            <person name="Barkley N."/>
            <person name="Guimaraes P.M."/>
            <person name="Isobe S."/>
            <person name="Guo B."/>
            <person name="Liao B."/>
            <person name="Stalker H.T."/>
            <person name="Schmitz R.J."/>
            <person name="Scheffler B.E."/>
            <person name="Leal-Bertioli S.C."/>
            <person name="Xun X."/>
            <person name="Jackson S.A."/>
            <person name="Michelmore R."/>
            <person name="Ozias-Akins P."/>
        </authorList>
    </citation>
    <scope>NUCLEOTIDE SEQUENCE [LARGE SCALE GENOMIC DNA]</scope>
    <source>
        <strain evidence="2">cv. V14167</strain>
    </source>
</reference>
<dbReference type="PANTHER" id="PTHR33067:SF15">
    <property type="entry name" value="RNA-DIRECTED DNA POLYMERASE"/>
    <property type="match status" value="1"/>
</dbReference>
<feature type="compositionally biased region" description="Basic and acidic residues" evidence="1">
    <location>
        <begin position="280"/>
        <end position="292"/>
    </location>
</feature>
<accession>A0A6P4D705</accession>
<dbReference type="RefSeq" id="XP_015960336.1">
    <property type="nucleotide sequence ID" value="XM_016104850.1"/>
</dbReference>
<dbReference type="PANTHER" id="PTHR33067">
    <property type="entry name" value="RNA-DIRECTED DNA POLYMERASE-RELATED"/>
    <property type="match status" value="1"/>
</dbReference>
<dbReference type="InterPro" id="IPR021109">
    <property type="entry name" value="Peptidase_aspartic_dom_sf"/>
</dbReference>
<dbReference type="GeneID" id="107484234"/>
<dbReference type="KEGG" id="adu:107484234"/>
<evidence type="ECO:0000313" key="2">
    <source>
        <dbReference type="Proteomes" id="UP000515211"/>
    </source>
</evidence>
<sequence>MGALPKKCGDPGACMVTCITGGVQFIDCMCDLGPCVSIMPLSVYDALRLPPLKRSAARFVLADKSIISVVGIVEDILVSIKGLTFPIDFYILEMPPSDSGRPSSILLRRPFLKTSKFKLDAFLGTYSFEIDGRVVRFNLDEAMKHPPEDHSIFQCDVIDGTVAEVHQEAMDEMHMEQGTSVEKPSERVEDTLLPLMAPDDHAPSRELKMELKPLPPHLKYAYLKDNQKFSVIITRDLTSQQKEQLLSVLKRHKKAIGWILQAPDISRGGSEAYSSTSKPVEPHHFRSGEERSNQAARS</sequence>
<dbReference type="Proteomes" id="UP000515211">
    <property type="component" value="Chromosome 4"/>
</dbReference>
<dbReference type="AlphaFoldDB" id="A0A6P4D705"/>
<gene>
    <name evidence="3" type="primary">LOC107484234</name>
</gene>
<keyword evidence="2" id="KW-1185">Reference proteome</keyword>
<reference evidence="3" key="2">
    <citation type="submission" date="2025-08" db="UniProtKB">
        <authorList>
            <consortium name="RefSeq"/>
        </authorList>
    </citation>
    <scope>IDENTIFICATION</scope>
    <source>
        <tissue evidence="3">Whole plant</tissue>
    </source>
</reference>